<organism evidence="6 7">
    <name type="scientific">Diaphorobacter aerolatus</name>
    <dbReference type="NCBI Taxonomy" id="1288495"/>
    <lineage>
        <taxon>Bacteria</taxon>
        <taxon>Pseudomonadati</taxon>
        <taxon>Pseudomonadota</taxon>
        <taxon>Betaproteobacteria</taxon>
        <taxon>Burkholderiales</taxon>
        <taxon>Comamonadaceae</taxon>
        <taxon>Diaphorobacter</taxon>
    </lineage>
</organism>
<sequence length="729" mass="80135">MGLQPSHLKQVSGLSKTSRVVSPSTATVPSDEAATHLQQVMDSLPHLVWIRTADDGDPGWGNAAWREFTGRHSHDWLEALHPDSVEYMTRQWNETLEHRTGFQEELRLRARDGSFRWFLVAAIFHQGKKDGRGESGTGRGHWYLGAIDIHERVLARQSLMRNLGMQEKMLDASVDCIKIVNTDGTLAHMNLSGCRALGVSPDSGFGMKWLELLPPEIQAPGLRAFRQALRGSNARFAGKSIAPGKPAQYWDNILTPVFDDNGKTMSILCVSRDVTQQQLTEERLRKANEVDELTDLPNRRAFNDALRPALQRAREQGTGALLMLIDLDHFQHLNDTLGHAAGDHLLQVLARRIQGCLPEDALVARIGGDEFAIIAHDVGDEDALQRIAHRVMLQLDPPISYAGKRINGSMSIGCALYPRDAREAVELMSNADAALNEMKVNGRGGVGVFSREIMRPLEDEAGQMDQARRILRDGTVRAHYQPKVRLIDRKVVGMEALLRSQDAEHGSLQMPGKVQAAFLNYELATRIADALRAKVFADIVTWQRAGLQIVPVSLNAAPVEFMRDNYAERLLKHLEKAGVDPSLIELEVTEQTLHERGSKYVTRALAQLRAAGIRVALDDFGTGHSSLTRLRDFPVDCLKIDSNLVGNFGSDPAITAVVNAIGRIGSDLSMELVAEGIETETQCQALLAAGFGIGQGHLFSRAVHAEAIAALLASEQSAWGRAERASATA</sequence>
<gene>
    <name evidence="6" type="ORF">H9K75_11950</name>
</gene>
<reference evidence="6 7" key="1">
    <citation type="submission" date="2020-08" db="EMBL/GenBank/DDBJ databases">
        <title>Genome sequence of Diaphorobacter aerolatus KACC 16536T.</title>
        <authorList>
            <person name="Hyun D.-W."/>
            <person name="Bae J.-W."/>
        </authorList>
    </citation>
    <scope>NUCLEOTIDE SEQUENCE [LARGE SCALE GENOMIC DNA]</scope>
    <source>
        <strain evidence="6 7">KACC 16536</strain>
    </source>
</reference>
<dbReference type="Gene3D" id="3.30.450.20">
    <property type="entry name" value="PAS domain"/>
    <property type="match status" value="2"/>
</dbReference>
<feature type="domain" description="PAC" evidence="3">
    <location>
        <begin position="230"/>
        <end position="286"/>
    </location>
</feature>
<dbReference type="SMART" id="SM00052">
    <property type="entry name" value="EAL"/>
    <property type="match status" value="1"/>
</dbReference>
<dbReference type="Pfam" id="PF00990">
    <property type="entry name" value="GGDEF"/>
    <property type="match status" value="1"/>
</dbReference>
<dbReference type="Pfam" id="PF08448">
    <property type="entry name" value="PAS_4"/>
    <property type="match status" value="1"/>
</dbReference>
<evidence type="ECO:0000313" key="6">
    <source>
        <dbReference type="EMBL" id="QNP47135.1"/>
    </source>
</evidence>
<dbReference type="InterPro" id="IPR000160">
    <property type="entry name" value="GGDEF_dom"/>
</dbReference>
<dbReference type="SMART" id="SM00091">
    <property type="entry name" value="PAS"/>
    <property type="match status" value="2"/>
</dbReference>
<feature type="domain" description="PAS" evidence="2">
    <location>
        <begin position="167"/>
        <end position="232"/>
    </location>
</feature>
<name>A0A7H0GFR9_9BURK</name>
<evidence type="ECO:0000313" key="7">
    <source>
        <dbReference type="Proteomes" id="UP000516028"/>
    </source>
</evidence>
<feature type="domain" description="GGDEF" evidence="5">
    <location>
        <begin position="318"/>
        <end position="451"/>
    </location>
</feature>
<dbReference type="PROSITE" id="PS50887">
    <property type="entry name" value="GGDEF"/>
    <property type="match status" value="1"/>
</dbReference>
<dbReference type="EMBL" id="CP060783">
    <property type="protein sequence ID" value="QNP47135.1"/>
    <property type="molecule type" value="Genomic_DNA"/>
</dbReference>
<dbReference type="Gene3D" id="3.20.20.450">
    <property type="entry name" value="EAL domain"/>
    <property type="match status" value="1"/>
</dbReference>
<accession>A0A7H0GFR9</accession>
<dbReference type="NCBIfam" id="TIGR00254">
    <property type="entry name" value="GGDEF"/>
    <property type="match status" value="1"/>
</dbReference>
<evidence type="ECO:0000259" key="5">
    <source>
        <dbReference type="PROSITE" id="PS50887"/>
    </source>
</evidence>
<dbReference type="PROSITE" id="PS50112">
    <property type="entry name" value="PAS"/>
    <property type="match status" value="1"/>
</dbReference>
<dbReference type="AlphaFoldDB" id="A0A7H0GFR9"/>
<protein>
    <submittedName>
        <fullName evidence="6">EAL domain-containing protein</fullName>
    </submittedName>
</protein>
<dbReference type="SUPFAM" id="SSF55073">
    <property type="entry name" value="Nucleotide cyclase"/>
    <property type="match status" value="1"/>
</dbReference>
<dbReference type="PROSITE" id="PS50883">
    <property type="entry name" value="EAL"/>
    <property type="match status" value="1"/>
</dbReference>
<dbReference type="PANTHER" id="PTHR44757:SF2">
    <property type="entry name" value="BIOFILM ARCHITECTURE MAINTENANCE PROTEIN MBAA"/>
    <property type="match status" value="1"/>
</dbReference>
<feature type="domain" description="EAL" evidence="4">
    <location>
        <begin position="460"/>
        <end position="716"/>
    </location>
</feature>
<dbReference type="InterPro" id="IPR000700">
    <property type="entry name" value="PAS-assoc_C"/>
</dbReference>
<dbReference type="InterPro" id="IPR013656">
    <property type="entry name" value="PAS_4"/>
</dbReference>
<dbReference type="Gene3D" id="3.30.70.270">
    <property type="match status" value="1"/>
</dbReference>
<dbReference type="PROSITE" id="PS50113">
    <property type="entry name" value="PAC"/>
    <property type="match status" value="1"/>
</dbReference>
<dbReference type="InterPro" id="IPR001633">
    <property type="entry name" value="EAL_dom"/>
</dbReference>
<dbReference type="Pfam" id="PF08447">
    <property type="entry name" value="PAS_3"/>
    <property type="match status" value="1"/>
</dbReference>
<dbReference type="InterPro" id="IPR052155">
    <property type="entry name" value="Biofilm_reg_signaling"/>
</dbReference>
<dbReference type="InterPro" id="IPR043128">
    <property type="entry name" value="Rev_trsase/Diguanyl_cyclase"/>
</dbReference>
<dbReference type="InterPro" id="IPR013655">
    <property type="entry name" value="PAS_fold_3"/>
</dbReference>
<dbReference type="InterPro" id="IPR000014">
    <property type="entry name" value="PAS"/>
</dbReference>
<dbReference type="SMART" id="SM00267">
    <property type="entry name" value="GGDEF"/>
    <property type="match status" value="1"/>
</dbReference>
<feature type="compositionally biased region" description="Polar residues" evidence="1">
    <location>
        <begin position="7"/>
        <end position="28"/>
    </location>
</feature>
<proteinExistence type="predicted"/>
<dbReference type="RefSeq" id="WP_187722846.1">
    <property type="nucleotide sequence ID" value="NZ_CP060783.1"/>
</dbReference>
<evidence type="ECO:0000259" key="2">
    <source>
        <dbReference type="PROSITE" id="PS50112"/>
    </source>
</evidence>
<dbReference type="InterPro" id="IPR035919">
    <property type="entry name" value="EAL_sf"/>
</dbReference>
<feature type="region of interest" description="Disordered" evidence="1">
    <location>
        <begin position="1"/>
        <end position="30"/>
    </location>
</feature>
<dbReference type="Proteomes" id="UP000516028">
    <property type="component" value="Chromosome"/>
</dbReference>
<dbReference type="Pfam" id="PF00563">
    <property type="entry name" value="EAL"/>
    <property type="match status" value="1"/>
</dbReference>
<evidence type="ECO:0000259" key="4">
    <source>
        <dbReference type="PROSITE" id="PS50883"/>
    </source>
</evidence>
<dbReference type="NCBIfam" id="TIGR00229">
    <property type="entry name" value="sensory_box"/>
    <property type="match status" value="1"/>
</dbReference>
<evidence type="ECO:0000256" key="1">
    <source>
        <dbReference type="SAM" id="MobiDB-lite"/>
    </source>
</evidence>
<dbReference type="SUPFAM" id="SSF55785">
    <property type="entry name" value="PYP-like sensor domain (PAS domain)"/>
    <property type="match status" value="2"/>
</dbReference>
<dbReference type="CDD" id="cd01949">
    <property type="entry name" value="GGDEF"/>
    <property type="match status" value="1"/>
</dbReference>
<dbReference type="PANTHER" id="PTHR44757">
    <property type="entry name" value="DIGUANYLATE CYCLASE DGCP"/>
    <property type="match status" value="1"/>
</dbReference>
<dbReference type="SUPFAM" id="SSF141868">
    <property type="entry name" value="EAL domain-like"/>
    <property type="match status" value="1"/>
</dbReference>
<dbReference type="InterPro" id="IPR035965">
    <property type="entry name" value="PAS-like_dom_sf"/>
</dbReference>
<dbReference type="KEGG" id="daer:H9K75_11950"/>
<evidence type="ECO:0000259" key="3">
    <source>
        <dbReference type="PROSITE" id="PS50113"/>
    </source>
</evidence>
<dbReference type="CDD" id="cd01948">
    <property type="entry name" value="EAL"/>
    <property type="match status" value="1"/>
</dbReference>
<dbReference type="CDD" id="cd00130">
    <property type="entry name" value="PAS"/>
    <property type="match status" value="2"/>
</dbReference>
<dbReference type="InterPro" id="IPR029787">
    <property type="entry name" value="Nucleotide_cyclase"/>
</dbReference>
<keyword evidence="7" id="KW-1185">Reference proteome</keyword>